<organism evidence="2 3">
    <name type="scientific">Amycolatopsis marina</name>
    <dbReference type="NCBI Taxonomy" id="490629"/>
    <lineage>
        <taxon>Bacteria</taxon>
        <taxon>Bacillati</taxon>
        <taxon>Actinomycetota</taxon>
        <taxon>Actinomycetes</taxon>
        <taxon>Pseudonocardiales</taxon>
        <taxon>Pseudonocardiaceae</taxon>
        <taxon>Amycolatopsis</taxon>
    </lineage>
</organism>
<keyword evidence="1" id="KW-1133">Transmembrane helix</keyword>
<evidence type="ECO:0000256" key="1">
    <source>
        <dbReference type="SAM" id="Phobius"/>
    </source>
</evidence>
<accession>A0A1I1CEZ1</accession>
<dbReference type="Proteomes" id="UP000243799">
    <property type="component" value="Unassembled WGS sequence"/>
</dbReference>
<reference evidence="3" key="1">
    <citation type="submission" date="2016-10" db="EMBL/GenBank/DDBJ databases">
        <authorList>
            <person name="Varghese N."/>
            <person name="Submissions S."/>
        </authorList>
    </citation>
    <scope>NUCLEOTIDE SEQUENCE [LARGE SCALE GENOMIC DNA]</scope>
    <source>
        <strain evidence="3">CGMCC 4.3568</strain>
    </source>
</reference>
<proteinExistence type="predicted"/>
<feature type="transmembrane region" description="Helical" evidence="1">
    <location>
        <begin position="12"/>
        <end position="38"/>
    </location>
</feature>
<sequence length="83" mass="8946">MSRYAGDDRPLTLAKITLVTFSTALIASSLVLLIFTLASPPAPSEWPGVLVHEDGSVSVSDELQDERSRAWVARCSTLGNRVC</sequence>
<evidence type="ECO:0000313" key="2">
    <source>
        <dbReference type="EMBL" id="SFB61225.1"/>
    </source>
</evidence>
<dbReference type="STRING" id="490629.SAMN05216266_12760"/>
<dbReference type="AlphaFoldDB" id="A0A1I1CEZ1"/>
<name>A0A1I1CEZ1_9PSEU</name>
<keyword evidence="1" id="KW-0812">Transmembrane</keyword>
<evidence type="ECO:0000313" key="3">
    <source>
        <dbReference type="Proteomes" id="UP000243799"/>
    </source>
</evidence>
<dbReference type="EMBL" id="FOKG01000027">
    <property type="protein sequence ID" value="SFB61225.1"/>
    <property type="molecule type" value="Genomic_DNA"/>
</dbReference>
<protein>
    <submittedName>
        <fullName evidence="2">Uncharacterized protein</fullName>
    </submittedName>
</protein>
<keyword evidence="1" id="KW-0472">Membrane</keyword>
<dbReference type="RefSeq" id="WP_091678440.1">
    <property type="nucleotide sequence ID" value="NZ_FOKG01000027.1"/>
</dbReference>
<keyword evidence="3" id="KW-1185">Reference proteome</keyword>
<gene>
    <name evidence="2" type="ORF">SAMN05216266_12760</name>
</gene>